<dbReference type="GO" id="GO:0030145">
    <property type="term" value="F:manganese ion binding"/>
    <property type="evidence" value="ECO:0007669"/>
    <property type="project" value="InterPro"/>
</dbReference>
<protein>
    <recommendedName>
        <fullName evidence="2">protein-tyrosine-phosphatase</fullName>
        <ecNumber evidence="2">3.1.3.48</ecNumber>
    </recommendedName>
</protein>
<dbReference type="PIRSF" id="PIRSF016557">
    <property type="entry name" value="Caps_synth_CpsB"/>
    <property type="match status" value="1"/>
</dbReference>
<dbReference type="Gene3D" id="3.20.20.140">
    <property type="entry name" value="Metal-dependent hydrolases"/>
    <property type="match status" value="1"/>
</dbReference>
<keyword evidence="3" id="KW-0378">Hydrolase</keyword>
<evidence type="ECO:0000313" key="6">
    <source>
        <dbReference type="EMBL" id="PYG89477.1"/>
    </source>
</evidence>
<evidence type="ECO:0000256" key="3">
    <source>
        <dbReference type="ARBA" id="ARBA00022801"/>
    </source>
</evidence>
<evidence type="ECO:0000256" key="1">
    <source>
        <dbReference type="ARBA" id="ARBA00005750"/>
    </source>
</evidence>
<proteinExistence type="inferred from homology"/>
<dbReference type="InterPro" id="IPR016195">
    <property type="entry name" value="Pol/histidinol_Pase-like"/>
</dbReference>
<dbReference type="GO" id="GO:0004725">
    <property type="term" value="F:protein tyrosine phosphatase activity"/>
    <property type="evidence" value="ECO:0007669"/>
    <property type="project" value="UniProtKB-EC"/>
</dbReference>
<evidence type="ECO:0000256" key="5">
    <source>
        <dbReference type="ARBA" id="ARBA00051722"/>
    </source>
</evidence>
<name>A0A318XN83_9FIRM</name>
<dbReference type="PANTHER" id="PTHR39181:SF1">
    <property type="entry name" value="TYROSINE-PROTEIN PHOSPHATASE YWQE"/>
    <property type="match status" value="1"/>
</dbReference>
<comment type="caution">
    <text evidence="6">The sequence shown here is derived from an EMBL/GenBank/DDBJ whole genome shotgun (WGS) entry which is preliminary data.</text>
</comment>
<accession>A0A318XN83</accession>
<keyword evidence="7" id="KW-1185">Reference proteome</keyword>
<evidence type="ECO:0000256" key="4">
    <source>
        <dbReference type="ARBA" id="ARBA00022912"/>
    </source>
</evidence>
<dbReference type="Proteomes" id="UP000248132">
    <property type="component" value="Unassembled WGS sequence"/>
</dbReference>
<evidence type="ECO:0000256" key="2">
    <source>
        <dbReference type="ARBA" id="ARBA00013064"/>
    </source>
</evidence>
<dbReference type="OrthoDB" id="9788539at2"/>
<dbReference type="Pfam" id="PF19567">
    <property type="entry name" value="CpsB_CapC"/>
    <property type="match status" value="1"/>
</dbReference>
<dbReference type="RefSeq" id="WP_110460768.1">
    <property type="nucleotide sequence ID" value="NZ_QKMR01000003.1"/>
</dbReference>
<organism evidence="6 7">
    <name type="scientific">Ruminiclostridium sufflavum DSM 19573</name>
    <dbReference type="NCBI Taxonomy" id="1121337"/>
    <lineage>
        <taxon>Bacteria</taxon>
        <taxon>Bacillati</taxon>
        <taxon>Bacillota</taxon>
        <taxon>Clostridia</taxon>
        <taxon>Eubacteriales</taxon>
        <taxon>Oscillospiraceae</taxon>
        <taxon>Ruminiclostridium</taxon>
    </lineage>
</organism>
<comment type="catalytic activity">
    <reaction evidence="5">
        <text>O-phospho-L-tyrosyl-[protein] + H2O = L-tyrosyl-[protein] + phosphate</text>
        <dbReference type="Rhea" id="RHEA:10684"/>
        <dbReference type="Rhea" id="RHEA-COMP:10136"/>
        <dbReference type="Rhea" id="RHEA-COMP:20101"/>
        <dbReference type="ChEBI" id="CHEBI:15377"/>
        <dbReference type="ChEBI" id="CHEBI:43474"/>
        <dbReference type="ChEBI" id="CHEBI:46858"/>
        <dbReference type="ChEBI" id="CHEBI:61978"/>
        <dbReference type="EC" id="3.1.3.48"/>
    </reaction>
</comment>
<keyword evidence="4" id="KW-0904">Protein phosphatase</keyword>
<dbReference type="EMBL" id="QKMR01000003">
    <property type="protein sequence ID" value="PYG89477.1"/>
    <property type="molecule type" value="Genomic_DNA"/>
</dbReference>
<dbReference type="PANTHER" id="PTHR39181">
    <property type="entry name" value="TYROSINE-PROTEIN PHOSPHATASE YWQE"/>
    <property type="match status" value="1"/>
</dbReference>
<sequence>MVYMIDIHSHVIFGVDDGPSNIAQSLNMIKEAERLGISLIVASPHYQEAVYDAERVEENYHELLYRAGDYDVKINMGYEVFANPKNQSLVKNRRKLSMSKSGIILFEFPYNASPQNCIEMVCKFRLQKIIPVIAHIERNRVFINKLEYYVAFIKAGCYIQLDAASIVGIYGSKIKEFSKKLLQMKFVDIVASNAHCSDDYVNWYAQAFKNVSNWIGKEEASVLFHDNAKNIIESGNSDDLAYGNILRWERLV</sequence>
<dbReference type="InterPro" id="IPR016667">
    <property type="entry name" value="Caps_polysacc_synth_CpsB/CapC"/>
</dbReference>
<comment type="similarity">
    <text evidence="1">Belongs to the metallo-dependent hydrolases superfamily. CpsB/CapC family.</text>
</comment>
<dbReference type="EC" id="3.1.3.48" evidence="2"/>
<gene>
    <name evidence="6" type="ORF">LY28_00696</name>
</gene>
<reference evidence="6 7" key="1">
    <citation type="submission" date="2018-06" db="EMBL/GenBank/DDBJ databases">
        <title>Genomic Encyclopedia of Type Strains, Phase I: the one thousand microbial genomes (KMG-I) project.</title>
        <authorList>
            <person name="Kyrpides N."/>
        </authorList>
    </citation>
    <scope>NUCLEOTIDE SEQUENCE [LARGE SCALE GENOMIC DNA]</scope>
    <source>
        <strain evidence="6 7">DSM 19573</strain>
    </source>
</reference>
<evidence type="ECO:0000313" key="7">
    <source>
        <dbReference type="Proteomes" id="UP000248132"/>
    </source>
</evidence>
<dbReference type="SUPFAM" id="SSF89550">
    <property type="entry name" value="PHP domain-like"/>
    <property type="match status" value="1"/>
</dbReference>
<dbReference type="AlphaFoldDB" id="A0A318XN83"/>